<dbReference type="PANTHER" id="PTHR31618:SF33">
    <property type="entry name" value="MECHANOSENSITIVE ION CHANNEL PROTEIN"/>
    <property type="match status" value="1"/>
</dbReference>
<dbReference type="InterPro" id="IPR016688">
    <property type="entry name" value="MscS-like_plants/fungi"/>
</dbReference>
<name>A0A6A6KFF2_HEVBR</name>
<evidence type="ECO:0000256" key="1">
    <source>
        <dbReference type="ARBA" id="ARBA00004141"/>
    </source>
</evidence>
<dbReference type="InterPro" id="IPR023408">
    <property type="entry name" value="MscS_beta-dom_sf"/>
</dbReference>
<dbReference type="GO" id="GO:0006820">
    <property type="term" value="P:monoatomic anion transport"/>
    <property type="evidence" value="ECO:0007669"/>
    <property type="project" value="TreeGrafter"/>
</dbReference>
<keyword evidence="5" id="KW-0813">Transport</keyword>
<evidence type="ECO:0000259" key="9">
    <source>
        <dbReference type="Pfam" id="PF00924"/>
    </source>
</evidence>
<protein>
    <recommendedName>
        <fullName evidence="9">Mechanosensitive ion channel MscS domain-containing protein</fullName>
    </recommendedName>
</protein>
<dbReference type="SUPFAM" id="SSF50182">
    <property type="entry name" value="Sm-like ribonucleoproteins"/>
    <property type="match status" value="1"/>
</dbReference>
<comment type="subcellular location">
    <subcellularLocation>
        <location evidence="1">Membrane</location>
        <topology evidence="1">Multi-pass membrane protein</topology>
    </subcellularLocation>
</comment>
<dbReference type="PANTHER" id="PTHR31618">
    <property type="entry name" value="MECHANOSENSITIVE ION CHANNEL PROTEIN 5"/>
    <property type="match status" value="1"/>
</dbReference>
<evidence type="ECO:0000256" key="2">
    <source>
        <dbReference type="ARBA" id="ARBA00008017"/>
    </source>
</evidence>
<reference evidence="10 11" key="1">
    <citation type="journal article" date="2020" name="Mol. Plant">
        <title>The Chromosome-Based Rubber Tree Genome Provides New Insights into Spurge Genome Evolution and Rubber Biosynthesis.</title>
        <authorList>
            <person name="Liu J."/>
            <person name="Shi C."/>
            <person name="Shi C.C."/>
            <person name="Li W."/>
            <person name="Zhang Q.J."/>
            <person name="Zhang Y."/>
            <person name="Li K."/>
            <person name="Lu H.F."/>
            <person name="Shi C."/>
            <person name="Zhu S.T."/>
            <person name="Xiao Z.Y."/>
            <person name="Nan H."/>
            <person name="Yue Y."/>
            <person name="Zhu X.G."/>
            <person name="Wu Y."/>
            <person name="Hong X.N."/>
            <person name="Fan G.Y."/>
            <person name="Tong Y."/>
            <person name="Zhang D."/>
            <person name="Mao C.L."/>
            <person name="Liu Y.L."/>
            <person name="Hao S.J."/>
            <person name="Liu W.Q."/>
            <person name="Lv M.Q."/>
            <person name="Zhang H.B."/>
            <person name="Liu Y."/>
            <person name="Hu-Tang G.R."/>
            <person name="Wang J.P."/>
            <person name="Wang J.H."/>
            <person name="Sun Y.H."/>
            <person name="Ni S.B."/>
            <person name="Chen W.B."/>
            <person name="Zhang X.C."/>
            <person name="Jiao Y.N."/>
            <person name="Eichler E.E."/>
            <person name="Li G.H."/>
            <person name="Liu X."/>
            <person name="Gao L.Z."/>
        </authorList>
    </citation>
    <scope>NUCLEOTIDE SEQUENCE [LARGE SCALE GENOMIC DNA]</scope>
    <source>
        <strain evidence="11">cv. GT1</strain>
        <tissue evidence="10">Leaf</tissue>
    </source>
</reference>
<dbReference type="InterPro" id="IPR006685">
    <property type="entry name" value="MscS_channel_2nd"/>
</dbReference>
<keyword evidence="4 8" id="KW-1133">Transmembrane helix</keyword>
<evidence type="ECO:0000313" key="10">
    <source>
        <dbReference type="EMBL" id="KAF2287164.1"/>
    </source>
</evidence>
<evidence type="ECO:0000256" key="3">
    <source>
        <dbReference type="ARBA" id="ARBA00022692"/>
    </source>
</evidence>
<evidence type="ECO:0000256" key="4">
    <source>
        <dbReference type="ARBA" id="ARBA00022989"/>
    </source>
</evidence>
<organism evidence="10 11">
    <name type="scientific">Hevea brasiliensis</name>
    <name type="common">Para rubber tree</name>
    <name type="synonym">Siphonia brasiliensis</name>
    <dbReference type="NCBI Taxonomy" id="3981"/>
    <lineage>
        <taxon>Eukaryota</taxon>
        <taxon>Viridiplantae</taxon>
        <taxon>Streptophyta</taxon>
        <taxon>Embryophyta</taxon>
        <taxon>Tracheophyta</taxon>
        <taxon>Spermatophyta</taxon>
        <taxon>Magnoliopsida</taxon>
        <taxon>eudicotyledons</taxon>
        <taxon>Gunneridae</taxon>
        <taxon>Pentapetalae</taxon>
        <taxon>rosids</taxon>
        <taxon>fabids</taxon>
        <taxon>Malpighiales</taxon>
        <taxon>Euphorbiaceae</taxon>
        <taxon>Crotonoideae</taxon>
        <taxon>Micrandreae</taxon>
        <taxon>Hevea</taxon>
    </lineage>
</organism>
<proteinExistence type="inferred from homology"/>
<comment type="caution">
    <text evidence="10">The sequence shown here is derived from an EMBL/GenBank/DDBJ whole genome shotgun (WGS) entry which is preliminary data.</text>
</comment>
<keyword evidence="11" id="KW-1185">Reference proteome</keyword>
<feature type="transmembrane region" description="Helical" evidence="8">
    <location>
        <begin position="89"/>
        <end position="108"/>
    </location>
</feature>
<accession>A0A6A6KFF2</accession>
<evidence type="ECO:0000256" key="6">
    <source>
        <dbReference type="ARBA" id="ARBA00023136"/>
    </source>
</evidence>
<dbReference type="Proteomes" id="UP000467840">
    <property type="component" value="Chromosome 3"/>
</dbReference>
<dbReference type="Pfam" id="PF00924">
    <property type="entry name" value="MS_channel_2nd"/>
    <property type="match status" value="1"/>
</dbReference>
<sequence>MRMEHTKLPIRFSTNYRLEMILEGLNIQSVHLKHLVSSIDIQHLQGEFNTDLDKPMSRSDFRDWVVDNFNNYEMLKSILEHKKTAIDELNVIASLMVVIVIIIVWLLFMGFLTTKVLVFISSQILLIAFVFGNSAKNVFEAVIFVFVVHLFDVGDRCIIDGTTMTVDEMTIMTTKFKRDDDGELICYPNAVLATTPIKMLYKIPQKSDCLEFGIDVSTPQSAFERLQHRIKRYLQENPRRWQPEHSIQVMAIDDNKMTVALHVNHTINYRHRKKRAKRRSDLLLEMRHIFQDLGIQYNLPRQRVHLFFEGGNALTPLSVFQ</sequence>
<evidence type="ECO:0000256" key="7">
    <source>
        <dbReference type="ARBA" id="ARBA00023303"/>
    </source>
</evidence>
<keyword evidence="3 8" id="KW-0812">Transmembrane</keyword>
<keyword evidence="7" id="KW-0407">Ion channel</keyword>
<dbReference type="InterPro" id="IPR010920">
    <property type="entry name" value="LSM_dom_sf"/>
</dbReference>
<dbReference type="AlphaFoldDB" id="A0A6A6KFF2"/>
<evidence type="ECO:0000313" key="11">
    <source>
        <dbReference type="Proteomes" id="UP000467840"/>
    </source>
</evidence>
<dbReference type="EMBL" id="JAAGAX010000017">
    <property type="protein sequence ID" value="KAF2287164.1"/>
    <property type="molecule type" value="Genomic_DNA"/>
</dbReference>
<keyword evidence="5" id="KW-0406">Ion transport</keyword>
<evidence type="ECO:0000256" key="8">
    <source>
        <dbReference type="SAM" id="Phobius"/>
    </source>
</evidence>
<keyword evidence="6 8" id="KW-0472">Membrane</keyword>
<gene>
    <name evidence="10" type="ORF">GH714_038527</name>
</gene>
<dbReference type="Gene3D" id="2.30.30.60">
    <property type="match status" value="1"/>
</dbReference>
<feature type="domain" description="Mechanosensitive ion channel MscS" evidence="9">
    <location>
        <begin position="135"/>
        <end position="197"/>
    </location>
</feature>
<dbReference type="GO" id="GO:0050982">
    <property type="term" value="P:detection of mechanical stimulus"/>
    <property type="evidence" value="ECO:0007669"/>
    <property type="project" value="TreeGrafter"/>
</dbReference>
<dbReference type="GO" id="GO:0005886">
    <property type="term" value="C:plasma membrane"/>
    <property type="evidence" value="ECO:0007669"/>
    <property type="project" value="TreeGrafter"/>
</dbReference>
<dbReference type="GO" id="GO:0008381">
    <property type="term" value="F:mechanosensitive monoatomic ion channel activity"/>
    <property type="evidence" value="ECO:0007669"/>
    <property type="project" value="TreeGrafter"/>
</dbReference>
<evidence type="ECO:0000256" key="5">
    <source>
        <dbReference type="ARBA" id="ARBA00023065"/>
    </source>
</evidence>
<comment type="similarity">
    <text evidence="2">Belongs to the MscS (TC 1.A.23) family.</text>
</comment>